<reference evidence="10 11" key="1">
    <citation type="submission" date="2018-09" db="EMBL/GenBank/DDBJ databases">
        <title>Genomic Encyclopedia of Archaeal and Bacterial Type Strains, Phase II (KMG-II): from individual species to whole genera.</title>
        <authorList>
            <person name="Goeker M."/>
        </authorList>
    </citation>
    <scope>NUCLEOTIDE SEQUENCE [LARGE SCALE GENOMIC DNA]</scope>
    <source>
        <strain evidence="10 11">DSM 27148</strain>
    </source>
</reference>
<organism evidence="10 11">
    <name type="scientific">Mangrovibacterium diazotrophicum</name>
    <dbReference type="NCBI Taxonomy" id="1261403"/>
    <lineage>
        <taxon>Bacteria</taxon>
        <taxon>Pseudomonadati</taxon>
        <taxon>Bacteroidota</taxon>
        <taxon>Bacteroidia</taxon>
        <taxon>Marinilabiliales</taxon>
        <taxon>Prolixibacteraceae</taxon>
        <taxon>Mangrovibacterium</taxon>
    </lineage>
</organism>
<evidence type="ECO:0000256" key="4">
    <source>
        <dbReference type="ARBA" id="ARBA00022980"/>
    </source>
</evidence>
<dbReference type="Gene3D" id="3.10.430.100">
    <property type="entry name" value="Ribosomal protein L9, C-terminal domain"/>
    <property type="match status" value="1"/>
</dbReference>
<dbReference type="GO" id="GO:0005840">
    <property type="term" value="C:ribosome"/>
    <property type="evidence" value="ECO:0007669"/>
    <property type="project" value="UniProtKB-KW"/>
</dbReference>
<evidence type="ECO:0000259" key="8">
    <source>
        <dbReference type="Pfam" id="PF01281"/>
    </source>
</evidence>
<dbReference type="InterPro" id="IPR036935">
    <property type="entry name" value="Ribosomal_bL9_N_sf"/>
</dbReference>
<keyword evidence="11" id="KW-1185">Reference proteome</keyword>
<dbReference type="PANTHER" id="PTHR21368">
    <property type="entry name" value="50S RIBOSOMAL PROTEIN L9"/>
    <property type="match status" value="1"/>
</dbReference>
<dbReference type="Pfam" id="PF01281">
    <property type="entry name" value="Ribosomal_L9_N"/>
    <property type="match status" value="1"/>
</dbReference>
<dbReference type="Proteomes" id="UP000283387">
    <property type="component" value="Unassembled WGS sequence"/>
</dbReference>
<evidence type="ECO:0000256" key="5">
    <source>
        <dbReference type="ARBA" id="ARBA00023274"/>
    </source>
</evidence>
<evidence type="ECO:0000256" key="7">
    <source>
        <dbReference type="HAMAP-Rule" id="MF_00503"/>
    </source>
</evidence>
<keyword evidence="2 7" id="KW-0699">rRNA-binding</keyword>
<dbReference type="InterPro" id="IPR000244">
    <property type="entry name" value="Ribosomal_bL9"/>
</dbReference>
<dbReference type="GO" id="GO:0019843">
    <property type="term" value="F:rRNA binding"/>
    <property type="evidence" value="ECO:0007669"/>
    <property type="project" value="UniProtKB-UniRule"/>
</dbReference>
<evidence type="ECO:0000256" key="3">
    <source>
        <dbReference type="ARBA" id="ARBA00022884"/>
    </source>
</evidence>
<dbReference type="InterPro" id="IPR020594">
    <property type="entry name" value="Ribosomal_bL9_bac/chp"/>
</dbReference>
<dbReference type="GO" id="GO:0003735">
    <property type="term" value="F:structural constituent of ribosome"/>
    <property type="evidence" value="ECO:0007669"/>
    <property type="project" value="InterPro"/>
</dbReference>
<dbReference type="InterPro" id="IPR009027">
    <property type="entry name" value="Ribosomal_bL9/RNase_H1_N"/>
</dbReference>
<dbReference type="OrthoDB" id="9788336at2"/>
<evidence type="ECO:0000256" key="6">
    <source>
        <dbReference type="ARBA" id="ARBA00035292"/>
    </source>
</evidence>
<dbReference type="SUPFAM" id="SSF55658">
    <property type="entry name" value="L9 N-domain-like"/>
    <property type="match status" value="1"/>
</dbReference>
<dbReference type="EMBL" id="RAPN01000001">
    <property type="protein sequence ID" value="RKD89921.1"/>
    <property type="molecule type" value="Genomic_DNA"/>
</dbReference>
<proteinExistence type="inferred from homology"/>
<dbReference type="HAMAP" id="MF_00503">
    <property type="entry name" value="Ribosomal_bL9"/>
    <property type="match status" value="1"/>
</dbReference>
<dbReference type="Pfam" id="PF03948">
    <property type="entry name" value="Ribosomal_L9_C"/>
    <property type="match status" value="1"/>
</dbReference>
<dbReference type="Gene3D" id="3.40.5.10">
    <property type="entry name" value="Ribosomal protein L9, N-terminal domain"/>
    <property type="match status" value="1"/>
</dbReference>
<dbReference type="GO" id="GO:1990904">
    <property type="term" value="C:ribonucleoprotein complex"/>
    <property type="evidence" value="ECO:0007669"/>
    <property type="project" value="UniProtKB-KW"/>
</dbReference>
<keyword evidence="4 7" id="KW-0689">Ribosomal protein</keyword>
<gene>
    <name evidence="7" type="primary">rplI</name>
    <name evidence="10" type="ORF">BC643_0255</name>
</gene>
<dbReference type="RefSeq" id="WP_120271365.1">
    <property type="nucleotide sequence ID" value="NZ_RAPN01000001.1"/>
</dbReference>
<dbReference type="SUPFAM" id="SSF55653">
    <property type="entry name" value="Ribosomal protein L9 C-domain"/>
    <property type="match status" value="1"/>
</dbReference>
<evidence type="ECO:0000256" key="2">
    <source>
        <dbReference type="ARBA" id="ARBA00022730"/>
    </source>
</evidence>
<name>A0A419W359_9BACT</name>
<protein>
    <recommendedName>
        <fullName evidence="6 7">Large ribosomal subunit protein bL9</fullName>
    </recommendedName>
</protein>
<dbReference type="InterPro" id="IPR036791">
    <property type="entry name" value="Ribosomal_bL9_C_sf"/>
</dbReference>
<dbReference type="GO" id="GO:0006412">
    <property type="term" value="P:translation"/>
    <property type="evidence" value="ECO:0007669"/>
    <property type="project" value="UniProtKB-UniRule"/>
</dbReference>
<dbReference type="NCBIfam" id="TIGR00158">
    <property type="entry name" value="L9"/>
    <property type="match status" value="1"/>
</dbReference>
<evidence type="ECO:0000259" key="9">
    <source>
        <dbReference type="Pfam" id="PF03948"/>
    </source>
</evidence>
<dbReference type="AlphaFoldDB" id="A0A419W359"/>
<accession>A0A419W359</accession>
<dbReference type="InterPro" id="IPR020070">
    <property type="entry name" value="Ribosomal_bL9_N"/>
</dbReference>
<evidence type="ECO:0000256" key="1">
    <source>
        <dbReference type="ARBA" id="ARBA00010605"/>
    </source>
</evidence>
<feature type="domain" description="Ribosomal protein L9" evidence="8">
    <location>
        <begin position="1"/>
        <end position="46"/>
    </location>
</feature>
<comment type="similarity">
    <text evidence="1 7">Belongs to the bacterial ribosomal protein bL9 family.</text>
</comment>
<comment type="caution">
    <text evidence="10">The sequence shown here is derived from an EMBL/GenBank/DDBJ whole genome shotgun (WGS) entry which is preliminary data.</text>
</comment>
<dbReference type="InterPro" id="IPR020069">
    <property type="entry name" value="Ribosomal_bL9_C"/>
</dbReference>
<comment type="function">
    <text evidence="7">Binds to the 23S rRNA.</text>
</comment>
<evidence type="ECO:0000313" key="10">
    <source>
        <dbReference type="EMBL" id="RKD89921.1"/>
    </source>
</evidence>
<feature type="domain" description="Large ribosomal subunit protein bL9 C-terminal" evidence="9">
    <location>
        <begin position="63"/>
        <end position="146"/>
    </location>
</feature>
<keyword evidence="5 7" id="KW-0687">Ribonucleoprotein</keyword>
<keyword evidence="3 7" id="KW-0694">RNA-binding</keyword>
<evidence type="ECO:0000313" key="11">
    <source>
        <dbReference type="Proteomes" id="UP000283387"/>
    </source>
</evidence>
<sequence>MEIILLQDINNLGSKDDIVKVKDGYGRNYLIPQKMAIVANASTKKVLAENIKQRAHKEAKLKEEALALAAQLEGKTVTIGAKTSSSGKIFGSVNTIQLAEAIAKLGFDIDRKQIRLAGDSVKEVGSYTAKIKLHREVLVDFNFEVVSE</sequence>